<dbReference type="RefSeq" id="WP_152198445.1">
    <property type="nucleotide sequence ID" value="NZ_JADMKS010000005.1"/>
</dbReference>
<evidence type="ECO:0000313" key="2">
    <source>
        <dbReference type="Proteomes" id="UP000705283"/>
    </source>
</evidence>
<comment type="caution">
    <text evidence="1">The sequence shown here is derived from an EMBL/GenBank/DDBJ whole genome shotgun (WGS) entry which is preliminary data.</text>
</comment>
<gene>
    <name evidence="1" type="ORF">ITX54_14555</name>
</gene>
<sequence>MNKTISFCAASEITISLSNVESAVAILNLALVPDIEMEDRLVIEGVIKLLNPVIDNLTGVIEELK</sequence>
<proteinExistence type="predicted"/>
<name>A0AA40X386_9GAMM</name>
<dbReference type="EMBL" id="JADMKS010000005">
    <property type="protein sequence ID" value="MBF6637881.1"/>
    <property type="molecule type" value="Genomic_DNA"/>
</dbReference>
<reference evidence="1" key="2">
    <citation type="submission" date="2022-09" db="EMBL/GenBank/DDBJ databases">
        <title>Rouxiella aceris sp. nov., isolated from tree sap and emended description of the genus Rhouxiella.</title>
        <authorList>
            <person name="Kim I.S."/>
        </authorList>
    </citation>
    <scope>NUCLEOTIDE SEQUENCE</scope>
    <source>
        <strain evidence="1">SAP-2</strain>
    </source>
</reference>
<accession>A0AA40X386</accession>
<evidence type="ECO:0000313" key="1">
    <source>
        <dbReference type="EMBL" id="MBF6637881.1"/>
    </source>
</evidence>
<protein>
    <submittedName>
        <fullName evidence="1">Uncharacterized protein</fullName>
    </submittedName>
</protein>
<dbReference type="AlphaFoldDB" id="A0AA40X386"/>
<organism evidence="1 2">
    <name type="scientific">Rouxiella silvae</name>
    <dbReference type="NCBI Taxonomy" id="1646373"/>
    <lineage>
        <taxon>Bacteria</taxon>
        <taxon>Pseudomonadati</taxon>
        <taxon>Pseudomonadota</taxon>
        <taxon>Gammaproteobacteria</taxon>
        <taxon>Enterobacterales</taxon>
        <taxon>Yersiniaceae</taxon>
        <taxon>Rouxiella</taxon>
    </lineage>
</organism>
<reference evidence="1" key="1">
    <citation type="submission" date="2020-11" db="EMBL/GenBank/DDBJ databases">
        <authorList>
            <person name="Lee S.D."/>
        </authorList>
    </citation>
    <scope>NUCLEOTIDE SEQUENCE</scope>
    <source>
        <strain evidence="1">SAP-2</strain>
    </source>
</reference>
<dbReference type="Proteomes" id="UP000705283">
    <property type="component" value="Unassembled WGS sequence"/>
</dbReference>